<feature type="transmembrane region" description="Helical" evidence="10">
    <location>
        <begin position="498"/>
        <end position="515"/>
    </location>
</feature>
<feature type="transmembrane region" description="Helical" evidence="10">
    <location>
        <begin position="155"/>
        <end position="172"/>
    </location>
</feature>
<feature type="transmembrane region" description="Helical" evidence="10">
    <location>
        <begin position="280"/>
        <end position="305"/>
    </location>
</feature>
<feature type="domain" description="ArnT-like N-terminal" evidence="11">
    <location>
        <begin position="52"/>
        <end position="227"/>
    </location>
</feature>
<evidence type="ECO:0000313" key="14">
    <source>
        <dbReference type="Proteomes" id="UP000216454"/>
    </source>
</evidence>
<keyword evidence="10" id="KW-1003">Cell membrane</keyword>
<evidence type="ECO:0000256" key="1">
    <source>
        <dbReference type="ARBA" id="ARBA00004127"/>
    </source>
</evidence>
<evidence type="ECO:0000256" key="5">
    <source>
        <dbReference type="ARBA" id="ARBA00022679"/>
    </source>
</evidence>
<dbReference type="InterPro" id="IPR027005">
    <property type="entry name" value="PMT-like"/>
</dbReference>
<evidence type="ECO:0000259" key="12">
    <source>
        <dbReference type="Pfam" id="PF16192"/>
    </source>
</evidence>
<dbReference type="InterPro" id="IPR003342">
    <property type="entry name" value="ArnT-like_N"/>
</dbReference>
<feature type="domain" description="Protein O-mannosyl-transferase C-terminal four TM" evidence="12">
    <location>
        <begin position="397"/>
        <end position="594"/>
    </location>
</feature>
<dbReference type="OrthoDB" id="9776737at2"/>
<evidence type="ECO:0000256" key="2">
    <source>
        <dbReference type="ARBA" id="ARBA00004922"/>
    </source>
</evidence>
<evidence type="ECO:0000256" key="10">
    <source>
        <dbReference type="RuleBase" id="RU367007"/>
    </source>
</evidence>
<feature type="transmembrane region" description="Helical" evidence="10">
    <location>
        <begin position="206"/>
        <end position="226"/>
    </location>
</feature>
<keyword evidence="5 10" id="KW-0808">Transferase</keyword>
<dbReference type="GO" id="GO:0012505">
    <property type="term" value="C:endomembrane system"/>
    <property type="evidence" value="ECO:0007669"/>
    <property type="project" value="UniProtKB-SubCell"/>
</dbReference>
<evidence type="ECO:0000256" key="9">
    <source>
        <dbReference type="ARBA" id="ARBA00093617"/>
    </source>
</evidence>
<evidence type="ECO:0000256" key="3">
    <source>
        <dbReference type="ARBA" id="ARBA00007222"/>
    </source>
</evidence>
<name>A0A261F3V0_9BIFI</name>
<comment type="caution">
    <text evidence="13">The sequence shown here is derived from an EMBL/GenBank/DDBJ whole genome shotgun (WGS) entry which is preliminary data.</text>
</comment>
<keyword evidence="7 10" id="KW-1133">Transmembrane helix</keyword>
<comment type="similarity">
    <text evidence="3 10">Belongs to the glycosyltransferase 39 family.</text>
</comment>
<comment type="function">
    <text evidence="10">Protein O-mannosyltransferase that catalyzes the transfer of a single mannose residue from a polyprenol phospho-mannosyl lipidic donor to the hydroxyl group of selected serine and threonine residues in acceptor proteins.</text>
</comment>
<dbReference type="PANTHER" id="PTHR10050">
    <property type="entry name" value="DOLICHYL-PHOSPHATE-MANNOSE--PROTEIN MANNOSYLTRANSFERASE"/>
    <property type="match status" value="1"/>
</dbReference>
<dbReference type="GO" id="GO:0006493">
    <property type="term" value="P:protein O-linked glycosylation"/>
    <property type="evidence" value="ECO:0007669"/>
    <property type="project" value="InterPro"/>
</dbReference>
<dbReference type="GO" id="GO:0016020">
    <property type="term" value="C:membrane"/>
    <property type="evidence" value="ECO:0007669"/>
    <property type="project" value="InterPro"/>
</dbReference>
<evidence type="ECO:0000256" key="4">
    <source>
        <dbReference type="ARBA" id="ARBA00022676"/>
    </source>
</evidence>
<feature type="transmembrane region" description="Helical" evidence="10">
    <location>
        <begin position="349"/>
        <end position="372"/>
    </location>
</feature>
<dbReference type="RefSeq" id="WP_094690496.1">
    <property type="nucleotide sequence ID" value="NZ_MWWQ01000002.1"/>
</dbReference>
<dbReference type="Proteomes" id="UP000216454">
    <property type="component" value="Unassembled WGS sequence"/>
</dbReference>
<dbReference type="InterPro" id="IPR032421">
    <property type="entry name" value="PMT_4TMC"/>
</dbReference>
<reference evidence="13 14" key="1">
    <citation type="journal article" date="2017" name="BMC Genomics">
        <title>Comparative genomic and phylogenomic analyses of the Bifidobacteriaceae family.</title>
        <authorList>
            <person name="Lugli G.A."/>
            <person name="Milani C."/>
            <person name="Turroni F."/>
            <person name="Duranti S."/>
            <person name="Mancabelli L."/>
            <person name="Mangifesta M."/>
            <person name="Ferrario C."/>
            <person name="Modesto M."/>
            <person name="Mattarelli P."/>
            <person name="Jiri K."/>
            <person name="van Sinderen D."/>
            <person name="Ventura M."/>
        </authorList>
    </citation>
    <scope>NUCLEOTIDE SEQUENCE [LARGE SCALE GENOMIC DNA]</scope>
    <source>
        <strain evidence="13 14">DSM 24744</strain>
    </source>
</reference>
<organism evidence="13 14">
    <name type="scientific">Pseudoscardovia suis</name>
    <dbReference type="NCBI Taxonomy" id="987063"/>
    <lineage>
        <taxon>Bacteria</taxon>
        <taxon>Bacillati</taxon>
        <taxon>Actinomycetota</taxon>
        <taxon>Actinomycetes</taxon>
        <taxon>Bifidobacteriales</taxon>
        <taxon>Bifidobacteriaceae</taxon>
        <taxon>Pseudoscardovia</taxon>
    </lineage>
</organism>
<comment type="pathway">
    <text evidence="2 10">Protein modification; protein glycosylation.</text>
</comment>
<dbReference type="PANTHER" id="PTHR10050:SF46">
    <property type="entry name" value="PROTEIN O-MANNOSYL-TRANSFERASE 2"/>
    <property type="match status" value="1"/>
</dbReference>
<feature type="transmembrane region" description="Helical" evidence="10">
    <location>
        <begin position="179"/>
        <end position="200"/>
    </location>
</feature>
<dbReference type="EC" id="2.4.1.-" evidence="10"/>
<dbReference type="UniPathway" id="UPA00378"/>
<feature type="transmembrane region" description="Helical" evidence="10">
    <location>
        <begin position="521"/>
        <end position="540"/>
    </location>
</feature>
<keyword evidence="14" id="KW-1185">Reference proteome</keyword>
<evidence type="ECO:0000256" key="6">
    <source>
        <dbReference type="ARBA" id="ARBA00022692"/>
    </source>
</evidence>
<dbReference type="GO" id="GO:0000030">
    <property type="term" value="F:mannosyltransferase activity"/>
    <property type="evidence" value="ECO:0007669"/>
    <property type="project" value="InterPro"/>
</dbReference>
<gene>
    <name evidence="13" type="ORF">PSSU_0144</name>
</gene>
<dbReference type="Pfam" id="PF16192">
    <property type="entry name" value="PMT_4TMC"/>
    <property type="match status" value="1"/>
</dbReference>
<sequence>MEATNPVLEFLTKQRGAKAYANGGSPQPGRFVRWWRAHRPSTRALGWIAPLIVTFIGGFLRFFRLDQPHVLVFDEHYYVKDAWAMLQTGTERAWPDPDAGSILNLGAGAAKIDNEFANGNVNIFLSQPEEIFTHPPLGKWLIAIGMKVFGGAYPFAWRFTAALAGTLAILLIARVAFRLFHNVTIATTAAIFMAFDGQAITLSRTAMLDGFLMVFVLGAFLCLLHHREWALATLRMAHELDVARPGMVIRSVTLTPRERRGEGGDRLKANAVAGQPSVRLVVASSGPIVAFSGWRLAAFILLALATGIKWSGGYFLAVFAIISVLWDGYNRRIVGYRGWFGAMVAKDGLLTALYALPLCIATYLASWMSWFLTPDAFYRHWAEENPGSGVAWLPSTLRSLVQLHIHDVQVASAISAPRPSSSTALAWPLQLTDTLFIGKYHVQPLSFDFPTLCGPSAGSSDCLVTVANVGNPVVWWAGVACLVAALVMAIIRRGDWRVLAVWSGMLAGWAPWLLYMNRTTYSFYSIAFLPWVILATCYWLDWLARRGRYVNSLRNAAVVLDVATIAIGIYLLPLWTFVPMTTTAWLFRMILPGWARGM</sequence>
<keyword evidence="4 10" id="KW-0328">Glycosyltransferase</keyword>
<evidence type="ECO:0000256" key="7">
    <source>
        <dbReference type="ARBA" id="ARBA00022989"/>
    </source>
</evidence>
<accession>A0A261F3V0</accession>
<evidence type="ECO:0000313" key="13">
    <source>
        <dbReference type="EMBL" id="OZG53792.1"/>
    </source>
</evidence>
<evidence type="ECO:0000259" key="11">
    <source>
        <dbReference type="Pfam" id="PF02366"/>
    </source>
</evidence>
<comment type="subcellular location">
    <subcellularLocation>
        <location evidence="10">Cell membrane</location>
    </subcellularLocation>
    <subcellularLocation>
        <location evidence="1">Endomembrane system</location>
        <topology evidence="1">Multi-pass membrane protein</topology>
    </subcellularLocation>
</comment>
<feature type="transmembrane region" description="Helical" evidence="10">
    <location>
        <begin position="311"/>
        <end position="329"/>
    </location>
</feature>
<feature type="transmembrane region" description="Helical" evidence="10">
    <location>
        <begin position="44"/>
        <end position="63"/>
    </location>
</feature>
<dbReference type="AlphaFoldDB" id="A0A261F3V0"/>
<dbReference type="Pfam" id="PF02366">
    <property type="entry name" value="PMT"/>
    <property type="match status" value="1"/>
</dbReference>
<feature type="transmembrane region" description="Helical" evidence="10">
    <location>
        <begin position="473"/>
        <end position="491"/>
    </location>
</feature>
<dbReference type="EMBL" id="MWWQ01000002">
    <property type="protein sequence ID" value="OZG53792.1"/>
    <property type="molecule type" value="Genomic_DNA"/>
</dbReference>
<proteinExistence type="inferred from homology"/>
<feature type="transmembrane region" description="Helical" evidence="10">
    <location>
        <begin position="552"/>
        <end position="571"/>
    </location>
</feature>
<protein>
    <recommendedName>
        <fullName evidence="9 10">Polyprenol-phosphate-mannose--protein mannosyltransferase</fullName>
        <ecNumber evidence="10">2.4.1.-</ecNumber>
    </recommendedName>
</protein>
<keyword evidence="8 10" id="KW-0472">Membrane</keyword>
<keyword evidence="6 10" id="KW-0812">Transmembrane</keyword>
<evidence type="ECO:0000256" key="8">
    <source>
        <dbReference type="ARBA" id="ARBA00023136"/>
    </source>
</evidence>